<accession>A0AAN4YRN8</accession>
<gene>
    <name evidence="2" type="ORF">Aory04_001029600</name>
</gene>
<protein>
    <submittedName>
        <fullName evidence="2">Unnamed protein product</fullName>
    </submittedName>
</protein>
<dbReference type="EMBL" id="BSYA01000155">
    <property type="protein sequence ID" value="GMG35025.1"/>
    <property type="molecule type" value="Genomic_DNA"/>
</dbReference>
<feature type="region of interest" description="Disordered" evidence="1">
    <location>
        <begin position="1"/>
        <end position="25"/>
    </location>
</feature>
<evidence type="ECO:0000313" key="2">
    <source>
        <dbReference type="EMBL" id="GMG35025.1"/>
    </source>
</evidence>
<feature type="compositionally biased region" description="Polar residues" evidence="1">
    <location>
        <begin position="95"/>
        <end position="109"/>
    </location>
</feature>
<organism evidence="2 3">
    <name type="scientific">Aspergillus oryzae</name>
    <name type="common">Yellow koji mold</name>
    <dbReference type="NCBI Taxonomy" id="5062"/>
    <lineage>
        <taxon>Eukaryota</taxon>
        <taxon>Fungi</taxon>
        <taxon>Dikarya</taxon>
        <taxon>Ascomycota</taxon>
        <taxon>Pezizomycotina</taxon>
        <taxon>Eurotiomycetes</taxon>
        <taxon>Eurotiomycetidae</taxon>
        <taxon>Eurotiales</taxon>
        <taxon>Aspergillaceae</taxon>
        <taxon>Aspergillus</taxon>
        <taxon>Aspergillus subgen. Circumdati</taxon>
    </lineage>
</organism>
<evidence type="ECO:0000313" key="3">
    <source>
        <dbReference type="Proteomes" id="UP001165205"/>
    </source>
</evidence>
<reference evidence="2" key="1">
    <citation type="submission" date="2023-04" db="EMBL/GenBank/DDBJ databases">
        <title>Aspergillus oryzae NBRC 4228.</title>
        <authorList>
            <person name="Ichikawa N."/>
            <person name="Sato H."/>
            <person name="Tonouchi N."/>
        </authorList>
    </citation>
    <scope>NUCLEOTIDE SEQUENCE</scope>
    <source>
        <strain evidence="2">NBRC 4228</strain>
    </source>
</reference>
<evidence type="ECO:0000256" key="1">
    <source>
        <dbReference type="SAM" id="MobiDB-lite"/>
    </source>
</evidence>
<dbReference type="Proteomes" id="UP001165205">
    <property type="component" value="Unassembled WGS sequence"/>
</dbReference>
<proteinExistence type="predicted"/>
<feature type="region of interest" description="Disordered" evidence="1">
    <location>
        <begin position="82"/>
        <end position="109"/>
    </location>
</feature>
<comment type="caution">
    <text evidence="2">The sequence shown here is derived from an EMBL/GenBank/DDBJ whole genome shotgun (WGS) entry which is preliminary data.</text>
</comment>
<sequence length="109" mass="11907">MCAAQVDSRSRHRSCLSNNTPAGAEPEIELNCISPILGPPNSAEPGESNPSEKFREILPHSLPISCFQALVLDAYRIGLPNPTDVPPLFDRKQLKSTSLESPLTQTPWN</sequence>
<dbReference type="AlphaFoldDB" id="A0AAN4YRN8"/>
<name>A0AAN4YRN8_ASPOZ</name>